<sequence length="210" mass="23098">MGTHRASAVLRRTPRRRLAVGIATAAFGISGLGFLAASAQAAPPPTFSTERFNELMSLPLDRFMEEAKKHDPADKTPDENGIRWDNDGCSDPFGIFKGGRAEDACVRHDMGYRTLQQNGMWNKSSKPEIDKKFYDDLKNLHDANAVDTPLWQKFGLEWGVYIGTEIPCKPYPILPCYDQSTEVPYTFPGPTPTPTPTPGPDTGAGGLDRP</sequence>
<proteinExistence type="predicted"/>
<dbReference type="InterPro" id="IPR015141">
    <property type="entry name" value="PLipase_A2_prok/fun"/>
</dbReference>
<keyword evidence="3" id="KW-1185">Reference proteome</keyword>
<dbReference type="Proteomes" id="UP000830115">
    <property type="component" value="Chromosome"/>
</dbReference>
<feature type="compositionally biased region" description="Pro residues" evidence="1">
    <location>
        <begin position="187"/>
        <end position="199"/>
    </location>
</feature>
<organism evidence="2 3">
    <name type="scientific">Streptomyces halobius</name>
    <dbReference type="NCBI Taxonomy" id="2879846"/>
    <lineage>
        <taxon>Bacteria</taxon>
        <taxon>Bacillati</taxon>
        <taxon>Actinomycetota</taxon>
        <taxon>Actinomycetes</taxon>
        <taxon>Kitasatosporales</taxon>
        <taxon>Streptomycetaceae</taxon>
        <taxon>Streptomyces</taxon>
    </lineage>
</organism>
<reference evidence="2" key="1">
    <citation type="submission" date="2021-10" db="EMBL/GenBank/DDBJ databases">
        <title>Streptomyces nigrumlapis sp.nov.,an antimicrobial producing actinobacterium isolated from Black Gobi rocks.</title>
        <authorList>
            <person name="Wen Y."/>
            <person name="Zhang W."/>
            <person name="Liu X.G."/>
        </authorList>
    </citation>
    <scope>NUCLEOTIDE SEQUENCE</scope>
    <source>
        <strain evidence="2">ST13-2-2</strain>
    </source>
</reference>
<dbReference type="SUPFAM" id="SSF48619">
    <property type="entry name" value="Phospholipase A2, PLA2"/>
    <property type="match status" value="1"/>
</dbReference>
<evidence type="ECO:0000313" key="3">
    <source>
        <dbReference type="Proteomes" id="UP000830115"/>
    </source>
</evidence>
<gene>
    <name evidence="2" type="ORF">K9S39_21770</name>
</gene>
<dbReference type="Gene3D" id="1.20.90.10">
    <property type="entry name" value="Phospholipase A2 domain"/>
    <property type="match status" value="1"/>
</dbReference>
<protein>
    <submittedName>
        <fullName evidence="2">Phospholipase</fullName>
    </submittedName>
</protein>
<accession>A0ABY4MCV3</accession>
<dbReference type="Pfam" id="PF09056">
    <property type="entry name" value="Phospholip_A2_3"/>
    <property type="match status" value="1"/>
</dbReference>
<dbReference type="EMBL" id="CP086322">
    <property type="protein sequence ID" value="UQA94151.1"/>
    <property type="molecule type" value="Genomic_DNA"/>
</dbReference>
<dbReference type="RefSeq" id="WP_248865030.1">
    <property type="nucleotide sequence ID" value="NZ_CP086322.1"/>
</dbReference>
<dbReference type="InterPro" id="IPR036444">
    <property type="entry name" value="PLipase_A2_dom_sf"/>
</dbReference>
<evidence type="ECO:0000256" key="1">
    <source>
        <dbReference type="SAM" id="MobiDB-lite"/>
    </source>
</evidence>
<feature type="region of interest" description="Disordered" evidence="1">
    <location>
        <begin position="185"/>
        <end position="210"/>
    </location>
</feature>
<evidence type="ECO:0000313" key="2">
    <source>
        <dbReference type="EMBL" id="UQA94151.1"/>
    </source>
</evidence>
<name>A0ABY4MCV3_9ACTN</name>